<feature type="compositionally biased region" description="Polar residues" evidence="1">
    <location>
        <begin position="79"/>
        <end position="95"/>
    </location>
</feature>
<protein>
    <submittedName>
        <fullName evidence="3">Acetyltransferase-like protein 14</fullName>
    </submittedName>
</protein>
<dbReference type="InterPro" id="IPR000182">
    <property type="entry name" value="GNAT_dom"/>
</dbReference>
<evidence type="ECO:0000256" key="1">
    <source>
        <dbReference type="SAM" id="MobiDB-lite"/>
    </source>
</evidence>
<proteinExistence type="predicted"/>
<dbReference type="SUPFAM" id="SSF55729">
    <property type="entry name" value="Acyl-CoA N-acyltransferases (Nat)"/>
    <property type="match status" value="1"/>
</dbReference>
<gene>
    <name evidence="3" type="ORF">C1H76_5215</name>
</gene>
<feature type="region of interest" description="Disordered" evidence="1">
    <location>
        <begin position="79"/>
        <end position="106"/>
    </location>
</feature>
<accession>A0A4U7AVG7</accession>
<dbReference type="Pfam" id="PF00583">
    <property type="entry name" value="Acetyltransf_1"/>
    <property type="match status" value="1"/>
</dbReference>
<evidence type="ECO:0000259" key="2">
    <source>
        <dbReference type="PROSITE" id="PS51186"/>
    </source>
</evidence>
<organism evidence="3 4">
    <name type="scientific">Elsinoe australis</name>
    <dbReference type="NCBI Taxonomy" id="40998"/>
    <lineage>
        <taxon>Eukaryota</taxon>
        <taxon>Fungi</taxon>
        <taxon>Dikarya</taxon>
        <taxon>Ascomycota</taxon>
        <taxon>Pezizomycotina</taxon>
        <taxon>Dothideomycetes</taxon>
        <taxon>Dothideomycetidae</taxon>
        <taxon>Myriangiales</taxon>
        <taxon>Elsinoaceae</taxon>
        <taxon>Elsinoe</taxon>
    </lineage>
</organism>
<dbReference type="PANTHER" id="PTHR43305">
    <property type="entry name" value="FAMILY N-ACETYLTRANSFERASE, PUTATIVE (AFU_ORTHOLOGUE AFUA_2G01380)-RELATED"/>
    <property type="match status" value="1"/>
</dbReference>
<evidence type="ECO:0000313" key="4">
    <source>
        <dbReference type="Proteomes" id="UP000308133"/>
    </source>
</evidence>
<dbReference type="InterPro" id="IPR052777">
    <property type="entry name" value="Acetyltransferase_Enz"/>
</dbReference>
<name>A0A4U7AVG7_9PEZI</name>
<sequence length="199" mass="21360">MIPAPFTIHPATIPHHLSQIHTLFTAYATSLGHDLSFQSFATELSTLGAYSPPHGRLFLALSPDSTALGCVGLRPLPTSASSSAAHVPTNPSAGESSDRSAGSPVGKTAEMKRLYVVPSARGTGLGKALALAAIRAARDEGYSAVKLDTLREMKGARRMYEGLGFRECERYYETPLEGTVFMELDFRDWREGEGGEEGM</sequence>
<dbReference type="GO" id="GO:0016747">
    <property type="term" value="F:acyltransferase activity, transferring groups other than amino-acyl groups"/>
    <property type="evidence" value="ECO:0007669"/>
    <property type="project" value="InterPro"/>
</dbReference>
<comment type="caution">
    <text evidence="3">The sequence shown here is derived from an EMBL/GenBank/DDBJ whole genome shotgun (WGS) entry which is preliminary data.</text>
</comment>
<dbReference type="InterPro" id="IPR016181">
    <property type="entry name" value="Acyl_CoA_acyltransferase"/>
</dbReference>
<dbReference type="EMBL" id="PTQR01000066">
    <property type="protein sequence ID" value="TKX22433.1"/>
    <property type="molecule type" value="Genomic_DNA"/>
</dbReference>
<dbReference type="PANTHER" id="PTHR43305:SF1">
    <property type="entry name" value="FAMILY N-ACETYLTRANSFERASE, PUTATIVE (AFU_ORTHOLOGUE AFUA_2G01380)-RELATED"/>
    <property type="match status" value="1"/>
</dbReference>
<keyword evidence="3" id="KW-0808">Transferase</keyword>
<dbReference type="PROSITE" id="PS51186">
    <property type="entry name" value="GNAT"/>
    <property type="match status" value="1"/>
</dbReference>
<dbReference type="AlphaFoldDB" id="A0A4U7AVG7"/>
<feature type="domain" description="N-acetyltransferase" evidence="2">
    <location>
        <begin position="6"/>
        <end position="187"/>
    </location>
</feature>
<dbReference type="Proteomes" id="UP000308133">
    <property type="component" value="Unassembled WGS sequence"/>
</dbReference>
<evidence type="ECO:0000313" key="3">
    <source>
        <dbReference type="EMBL" id="TKX22433.1"/>
    </source>
</evidence>
<dbReference type="Gene3D" id="3.40.630.30">
    <property type="match status" value="1"/>
</dbReference>
<reference evidence="3 4" key="1">
    <citation type="submission" date="2018-02" db="EMBL/GenBank/DDBJ databases">
        <title>Draft genome sequences of Elsinoe sp., causing black scab on jojoba.</title>
        <authorList>
            <person name="Stodart B."/>
            <person name="Jeffress S."/>
            <person name="Ash G."/>
            <person name="Arun Chinnappa K."/>
        </authorList>
    </citation>
    <scope>NUCLEOTIDE SEQUENCE [LARGE SCALE GENOMIC DNA]</scope>
    <source>
        <strain evidence="3 4">Hillstone_2</strain>
    </source>
</reference>